<dbReference type="InterPro" id="IPR004294">
    <property type="entry name" value="Carotenoid_Oase"/>
</dbReference>
<protein>
    <submittedName>
        <fullName evidence="6">Zeaxanthin 7,8(7',8')-cleavage dioxygenase, chromoplastic</fullName>
    </submittedName>
</protein>
<keyword evidence="4 6" id="KW-0560">Oxidoreductase</keyword>
<dbReference type="Pfam" id="PF03055">
    <property type="entry name" value="RPE65"/>
    <property type="match status" value="1"/>
</dbReference>
<dbReference type="EMBL" id="CP031001">
    <property type="protein sequence ID" value="QHN78909.1"/>
    <property type="molecule type" value="Genomic_DNA"/>
</dbReference>
<dbReference type="GO" id="GO:0046872">
    <property type="term" value="F:metal ion binding"/>
    <property type="evidence" value="ECO:0007669"/>
    <property type="project" value="UniProtKB-KW"/>
</dbReference>
<keyword evidence="4 6" id="KW-0223">Dioxygenase</keyword>
<dbReference type="GO" id="GO:0009570">
    <property type="term" value="C:chloroplast stroma"/>
    <property type="evidence" value="ECO:0007669"/>
    <property type="project" value="TreeGrafter"/>
</dbReference>
<evidence type="ECO:0000313" key="6">
    <source>
        <dbReference type="EMBL" id="QHN78909.1"/>
    </source>
</evidence>
<reference evidence="6 7" key="1">
    <citation type="submission" date="2020-01" db="EMBL/GenBank/DDBJ databases">
        <title>Genome sequence of Arachis hypogaea, cultivar Shitouqi.</title>
        <authorList>
            <person name="Zhuang W."/>
            <person name="Chen H."/>
            <person name="Varshney R."/>
            <person name="Wang D."/>
            <person name="Ming R."/>
        </authorList>
    </citation>
    <scope>NUCLEOTIDE SEQUENCE [LARGE SCALE GENOMIC DNA]</scope>
    <source>
        <tissue evidence="6">Young leaf</tissue>
    </source>
</reference>
<name>A0A6B9VBH2_ARAHY</name>
<evidence type="ECO:0000256" key="1">
    <source>
        <dbReference type="ARBA" id="ARBA00001954"/>
    </source>
</evidence>
<evidence type="ECO:0000256" key="5">
    <source>
        <dbReference type="ARBA" id="ARBA00023004"/>
    </source>
</evidence>
<dbReference type="AlphaFoldDB" id="A0A6B9VBH2"/>
<organism evidence="6 7">
    <name type="scientific">Arachis hypogaea</name>
    <name type="common">Peanut</name>
    <dbReference type="NCBI Taxonomy" id="3818"/>
    <lineage>
        <taxon>Eukaryota</taxon>
        <taxon>Viridiplantae</taxon>
        <taxon>Streptophyta</taxon>
        <taxon>Embryophyta</taxon>
        <taxon>Tracheophyta</taxon>
        <taxon>Spermatophyta</taxon>
        <taxon>Magnoliopsida</taxon>
        <taxon>eudicotyledons</taxon>
        <taxon>Gunneridae</taxon>
        <taxon>Pentapetalae</taxon>
        <taxon>rosids</taxon>
        <taxon>fabids</taxon>
        <taxon>Fabales</taxon>
        <taxon>Fabaceae</taxon>
        <taxon>Papilionoideae</taxon>
        <taxon>50 kb inversion clade</taxon>
        <taxon>dalbergioids sensu lato</taxon>
        <taxon>Dalbergieae</taxon>
        <taxon>Pterocarpus clade</taxon>
        <taxon>Arachis</taxon>
    </lineage>
</organism>
<evidence type="ECO:0000313" key="7">
    <source>
        <dbReference type="Proteomes" id="UP000464620"/>
    </source>
</evidence>
<sequence length="111" mass="12585">MDFPVLNESFIGVKNKYAYTQVVDPNASFSADMPKYRGLAKLYFEEQLSSEKKVIRMEYHAFESSNVFCTGLAFVPKEEGGIEMEEEKDDGWIIAFVHNDDINLSQVGTTS</sequence>
<comment type="cofactor">
    <cofactor evidence="1">
        <name>Fe(2+)</name>
        <dbReference type="ChEBI" id="CHEBI:29033"/>
    </cofactor>
</comment>
<gene>
    <name evidence="6" type="ORF">DS421_19g665520</name>
</gene>
<dbReference type="GO" id="GO:0010436">
    <property type="term" value="F:carotenoid dioxygenase activity"/>
    <property type="evidence" value="ECO:0007669"/>
    <property type="project" value="TreeGrafter"/>
</dbReference>
<accession>A0A6B9VBH2</accession>
<evidence type="ECO:0000256" key="4">
    <source>
        <dbReference type="ARBA" id="ARBA00022964"/>
    </source>
</evidence>
<keyword evidence="3" id="KW-0479">Metal-binding</keyword>
<keyword evidence="5" id="KW-0408">Iron</keyword>
<proteinExistence type="inferred from homology"/>
<evidence type="ECO:0000256" key="3">
    <source>
        <dbReference type="ARBA" id="ARBA00022723"/>
    </source>
</evidence>
<dbReference type="GO" id="GO:0016121">
    <property type="term" value="P:carotene catabolic process"/>
    <property type="evidence" value="ECO:0007669"/>
    <property type="project" value="TreeGrafter"/>
</dbReference>
<dbReference type="PANTHER" id="PTHR10543:SF142">
    <property type="entry name" value="OS06G0162550 PROTEIN"/>
    <property type="match status" value="1"/>
</dbReference>
<comment type="similarity">
    <text evidence="2">Belongs to the carotenoid oxygenase family.</text>
</comment>
<dbReference type="PANTHER" id="PTHR10543">
    <property type="entry name" value="BETA-CAROTENE DIOXYGENASE"/>
    <property type="match status" value="1"/>
</dbReference>
<evidence type="ECO:0000256" key="2">
    <source>
        <dbReference type="ARBA" id="ARBA00006787"/>
    </source>
</evidence>
<dbReference type="Proteomes" id="UP000464620">
    <property type="component" value="Chromosome B09"/>
</dbReference>